<dbReference type="RefSeq" id="WP_170036118.1">
    <property type="nucleotide sequence ID" value="NZ_JABDTL010000002.1"/>
</dbReference>
<keyword evidence="3" id="KW-1185">Reference proteome</keyword>
<dbReference type="Proteomes" id="UP000582837">
    <property type="component" value="Unassembled WGS sequence"/>
</dbReference>
<accession>A0A841GTA0</accession>
<evidence type="ECO:0000256" key="1">
    <source>
        <dbReference type="SAM" id="SignalP"/>
    </source>
</evidence>
<comment type="caution">
    <text evidence="2">The sequence shown here is derived from an EMBL/GenBank/DDBJ whole genome shotgun (WGS) entry which is preliminary data.</text>
</comment>
<reference evidence="2 3" key="1">
    <citation type="submission" date="2020-08" db="EMBL/GenBank/DDBJ databases">
        <title>Genomic Encyclopedia of Type Strains, Phase IV (KMG-IV): sequencing the most valuable type-strain genomes for metagenomic binning, comparative biology and taxonomic classification.</title>
        <authorList>
            <person name="Goeker M."/>
        </authorList>
    </citation>
    <scope>NUCLEOTIDE SEQUENCE [LARGE SCALE GENOMIC DNA]</scope>
    <source>
        <strain evidence="2 3">DSM 29007</strain>
    </source>
</reference>
<evidence type="ECO:0000313" key="2">
    <source>
        <dbReference type="EMBL" id="MBB6069749.1"/>
    </source>
</evidence>
<dbReference type="AlphaFoldDB" id="A0A841GTA0"/>
<name>A0A841GTA0_9BACT</name>
<feature type="signal peptide" evidence="1">
    <location>
        <begin position="1"/>
        <end position="25"/>
    </location>
</feature>
<keyword evidence="1" id="KW-0732">Signal</keyword>
<evidence type="ECO:0000313" key="3">
    <source>
        <dbReference type="Proteomes" id="UP000582837"/>
    </source>
</evidence>
<gene>
    <name evidence="2" type="ORF">HNQ61_001366</name>
</gene>
<dbReference type="EMBL" id="JACHIA010000003">
    <property type="protein sequence ID" value="MBB6069749.1"/>
    <property type="molecule type" value="Genomic_DNA"/>
</dbReference>
<proteinExistence type="predicted"/>
<sequence>MFRSLMMTGGLLVAFVAGAHSSAAAQRVDPNLVIDLHVNAEAENRALDGSVIEGRRFRLTFKGNGTYEISPVRTSAQNRTFRLTIYKGPEGAATETLRVVEHVDVREGVPAVIPSMPTVSVVVDGTRQRQAAAAGAPALYQTAAMRSAVSDGFRTRLFGECCITCGNVSACGCAVGMSCGSCCSDGCCRPTDPPIDNPSRVATMNLRPRSFAQLIGRCGKQVKDSERLLTPRAARTVIASR</sequence>
<feature type="chain" id="PRO_5032842390" evidence="1">
    <location>
        <begin position="26"/>
        <end position="241"/>
    </location>
</feature>
<protein>
    <submittedName>
        <fullName evidence="2">Uncharacterized protein</fullName>
    </submittedName>
</protein>
<organism evidence="2 3">
    <name type="scientific">Longimicrobium terrae</name>
    <dbReference type="NCBI Taxonomy" id="1639882"/>
    <lineage>
        <taxon>Bacteria</taxon>
        <taxon>Pseudomonadati</taxon>
        <taxon>Gemmatimonadota</taxon>
        <taxon>Longimicrobiia</taxon>
        <taxon>Longimicrobiales</taxon>
        <taxon>Longimicrobiaceae</taxon>
        <taxon>Longimicrobium</taxon>
    </lineage>
</organism>